<name>A0A4S4KT53_9APHY</name>
<evidence type="ECO:0000313" key="2">
    <source>
        <dbReference type="Proteomes" id="UP000309038"/>
    </source>
</evidence>
<dbReference type="InterPro" id="IPR051806">
    <property type="entry name" value="HAD-like_SPP"/>
</dbReference>
<dbReference type="Proteomes" id="UP000309038">
    <property type="component" value="Unassembled WGS sequence"/>
</dbReference>
<dbReference type="Pfam" id="PF00702">
    <property type="entry name" value="Hydrolase"/>
    <property type="match status" value="1"/>
</dbReference>
<dbReference type="PANTHER" id="PTHR43481">
    <property type="entry name" value="FRUCTOSE-1-PHOSPHATE PHOSPHATASE"/>
    <property type="match status" value="1"/>
</dbReference>
<protein>
    <submittedName>
        <fullName evidence="1">Uncharacterized protein</fullName>
    </submittedName>
</protein>
<proteinExistence type="predicted"/>
<dbReference type="Gene3D" id="1.10.150.240">
    <property type="entry name" value="Putative phosphatase, domain 2"/>
    <property type="match status" value="1"/>
</dbReference>
<dbReference type="InterPro" id="IPR036412">
    <property type="entry name" value="HAD-like_sf"/>
</dbReference>
<sequence length="127" mass="13590">MQTITTDAILFDLDGTLIDSTPGVLKAWQIFANDYGLNAAHVAHASHGRRLYDTLKEYCRIDDEVKLEAEIVRFEKAVLEGGPIVLSGVPSLLQQIGAGNPETASGWTIVTSGTGGKLTSKSPFQAC</sequence>
<reference evidence="1 2" key="1">
    <citation type="submission" date="2019-02" db="EMBL/GenBank/DDBJ databases">
        <title>Genome sequencing of the rare red list fungi Phlebia centrifuga.</title>
        <authorList>
            <person name="Buettner E."/>
            <person name="Kellner H."/>
        </authorList>
    </citation>
    <scope>NUCLEOTIDE SEQUENCE [LARGE SCALE GENOMIC DNA]</scope>
    <source>
        <strain evidence="1 2">DSM 108282</strain>
    </source>
</reference>
<keyword evidence="2" id="KW-1185">Reference proteome</keyword>
<evidence type="ECO:0000313" key="1">
    <source>
        <dbReference type="EMBL" id="THH01511.1"/>
    </source>
</evidence>
<dbReference type="GO" id="GO:0050308">
    <property type="term" value="F:sugar-phosphatase activity"/>
    <property type="evidence" value="ECO:0007669"/>
    <property type="project" value="TreeGrafter"/>
</dbReference>
<organism evidence="1 2">
    <name type="scientific">Hermanssonia centrifuga</name>
    <dbReference type="NCBI Taxonomy" id="98765"/>
    <lineage>
        <taxon>Eukaryota</taxon>
        <taxon>Fungi</taxon>
        <taxon>Dikarya</taxon>
        <taxon>Basidiomycota</taxon>
        <taxon>Agaricomycotina</taxon>
        <taxon>Agaricomycetes</taxon>
        <taxon>Polyporales</taxon>
        <taxon>Meruliaceae</taxon>
        <taxon>Hermanssonia</taxon>
    </lineage>
</organism>
<dbReference type="SUPFAM" id="SSF56784">
    <property type="entry name" value="HAD-like"/>
    <property type="match status" value="1"/>
</dbReference>
<accession>A0A4S4KT53</accession>
<dbReference type="PANTHER" id="PTHR43481:SF4">
    <property type="entry name" value="GLYCEROL-1-PHOSPHATE PHOSPHOHYDROLASE 1-RELATED"/>
    <property type="match status" value="1"/>
</dbReference>
<dbReference type="AlphaFoldDB" id="A0A4S4KT53"/>
<dbReference type="InterPro" id="IPR023198">
    <property type="entry name" value="PGP-like_dom2"/>
</dbReference>
<dbReference type="EMBL" id="SGPJ01000022">
    <property type="protein sequence ID" value="THH01511.1"/>
    <property type="molecule type" value="Genomic_DNA"/>
</dbReference>
<gene>
    <name evidence="1" type="ORF">EW026_g1202</name>
</gene>
<comment type="caution">
    <text evidence="1">The sequence shown here is derived from an EMBL/GenBank/DDBJ whole genome shotgun (WGS) entry which is preliminary data.</text>
</comment>